<dbReference type="PANTHER" id="PTHR22943:SF24">
    <property type="entry name" value="SEVEN TM RECEPTOR"/>
    <property type="match status" value="1"/>
</dbReference>
<dbReference type="GO" id="GO:0038022">
    <property type="term" value="F:G protein-coupled olfactory receptor activity"/>
    <property type="evidence" value="ECO:0000318"/>
    <property type="project" value="GO_Central"/>
</dbReference>
<evidence type="ECO:0000313" key="4">
    <source>
        <dbReference type="WormBase" id="CBG13176"/>
    </source>
</evidence>
<organism evidence="2 3">
    <name type="scientific">Caenorhabditis briggsae</name>
    <dbReference type="NCBI Taxonomy" id="6238"/>
    <lineage>
        <taxon>Eukaryota</taxon>
        <taxon>Metazoa</taxon>
        <taxon>Ecdysozoa</taxon>
        <taxon>Nematoda</taxon>
        <taxon>Chromadorea</taxon>
        <taxon>Rhabditida</taxon>
        <taxon>Rhabditina</taxon>
        <taxon>Rhabditomorpha</taxon>
        <taxon>Rhabditoidea</taxon>
        <taxon>Rhabditidae</taxon>
        <taxon>Peloderinae</taxon>
        <taxon>Caenorhabditis</taxon>
    </lineage>
</organism>
<sequence>MFSNYRVLFQRSVALLGILNNTILAFLVVYKSPKKLGYYKYLMMYISIFEVIYSILDFSTVPEIFSKDSAFLIVIDKNSTILPDILLVCALGKTYFKMFKNIMMTRLVAFCSLFGMSMAIFAIHFVYRFLTSSSNRSGPLFLFETEKGTYTPNFDAFVTIAFMTLLIGLSFTTVFYCGYRIYKKMESLTMLRSSGIDRSLQSQLFWALVFQTLIPVVLMHIPASFGFVFSMFGISMEIFGELPTITVFIYPALDPLPNFFIIKNFRQAIFEFLGCGKKKETSTSCNENNPIQRESLEMQRNVFVVESN</sequence>
<accession>A8XH84</accession>
<feature type="transmembrane region" description="Helical" evidence="1">
    <location>
        <begin position="12"/>
        <end position="30"/>
    </location>
</feature>
<evidence type="ECO:0000313" key="3">
    <source>
        <dbReference type="Proteomes" id="UP000008549"/>
    </source>
</evidence>
<evidence type="ECO:0000256" key="1">
    <source>
        <dbReference type="SAM" id="Phobius"/>
    </source>
</evidence>
<keyword evidence="3" id="KW-1185">Reference proteome</keyword>
<dbReference type="WormBase" id="CBG13176">
    <property type="protein sequence ID" value="CBP49584"/>
    <property type="gene ID" value="WBGene00033978"/>
    <property type="gene designation" value="Cbr-str-248"/>
</dbReference>
<dbReference type="HOGENOM" id="CLU_036335_2_0_1"/>
<protein>
    <submittedName>
        <fullName evidence="2">Protein CBR-STR-248</fullName>
    </submittedName>
</protein>
<dbReference type="OMA" id="ISEISYM"/>
<dbReference type="AlphaFoldDB" id="A8XH84"/>
<dbReference type="eggNOG" id="ENOG502T3FA">
    <property type="taxonomic scope" value="Eukaryota"/>
</dbReference>
<feature type="transmembrane region" description="Helical" evidence="1">
    <location>
        <begin position="203"/>
        <end position="221"/>
    </location>
</feature>
<dbReference type="GO" id="GO:0042048">
    <property type="term" value="P:olfactory behavior"/>
    <property type="evidence" value="ECO:0000318"/>
    <property type="project" value="GO_Central"/>
</dbReference>
<reference evidence="2 3" key="2">
    <citation type="journal article" date="2011" name="PLoS Genet.">
        <title>Caenorhabditis briggsae recombinant inbred line genotypes reveal inter-strain incompatibility and the evolution of recombination.</title>
        <authorList>
            <person name="Ross J.A."/>
            <person name="Koboldt D.C."/>
            <person name="Staisch J.E."/>
            <person name="Chamberlin H.M."/>
            <person name="Gupta B.P."/>
            <person name="Miller R.D."/>
            <person name="Baird S.E."/>
            <person name="Haag E.S."/>
        </authorList>
    </citation>
    <scope>NUCLEOTIDE SEQUENCE [LARGE SCALE GENOMIC DNA]</scope>
    <source>
        <strain evidence="2 3">AF16</strain>
    </source>
</reference>
<name>A8XH84_CAEBR</name>
<keyword evidence="1" id="KW-0812">Transmembrane</keyword>
<dbReference type="InParanoid" id="A8XH84"/>
<dbReference type="InterPro" id="IPR019428">
    <property type="entry name" value="7TM_GPCR_serpentine_rcpt_Str"/>
</dbReference>
<keyword evidence="1" id="KW-0472">Membrane</keyword>
<dbReference type="EMBL" id="HE601226">
    <property type="protein sequence ID" value="CAP32008.2"/>
    <property type="molecule type" value="Genomic_DNA"/>
</dbReference>
<dbReference type="GO" id="GO:0005886">
    <property type="term" value="C:plasma membrane"/>
    <property type="evidence" value="ECO:0000318"/>
    <property type="project" value="GO_Central"/>
</dbReference>
<dbReference type="Proteomes" id="UP000008549">
    <property type="component" value="Unassembled WGS sequence"/>
</dbReference>
<reference evidence="2 3" key="1">
    <citation type="journal article" date="2003" name="PLoS Biol.">
        <title>The genome sequence of Caenorhabditis briggsae: a platform for comparative genomics.</title>
        <authorList>
            <person name="Stein L.D."/>
            <person name="Bao Z."/>
            <person name="Blasiar D."/>
            <person name="Blumenthal T."/>
            <person name="Brent M.R."/>
            <person name="Chen N."/>
            <person name="Chinwalla A."/>
            <person name="Clarke L."/>
            <person name="Clee C."/>
            <person name="Coghlan A."/>
            <person name="Coulson A."/>
            <person name="D'Eustachio P."/>
            <person name="Fitch D.H."/>
            <person name="Fulton L.A."/>
            <person name="Fulton R.E."/>
            <person name="Griffiths-Jones S."/>
            <person name="Harris T.W."/>
            <person name="Hillier L.W."/>
            <person name="Kamath R."/>
            <person name="Kuwabara P.E."/>
            <person name="Mardis E.R."/>
            <person name="Marra M.A."/>
            <person name="Miner T.L."/>
            <person name="Minx P."/>
            <person name="Mullikin J.C."/>
            <person name="Plumb R.W."/>
            <person name="Rogers J."/>
            <person name="Schein J.E."/>
            <person name="Sohrmann M."/>
            <person name="Spieth J."/>
            <person name="Stajich J.E."/>
            <person name="Wei C."/>
            <person name="Willey D."/>
            <person name="Wilson R.K."/>
            <person name="Durbin R."/>
            <person name="Waterston R.H."/>
        </authorList>
    </citation>
    <scope>NUCLEOTIDE SEQUENCE [LARGE SCALE GENOMIC DNA]</scope>
    <source>
        <strain evidence="2 3">AF16</strain>
    </source>
</reference>
<feature type="transmembrane region" description="Helical" evidence="1">
    <location>
        <begin position="156"/>
        <end position="182"/>
    </location>
</feature>
<gene>
    <name evidence="4" type="primary">str-248</name>
    <name evidence="2" type="synonym">Cbr-str-248</name>
    <name evidence="4" type="ORF">CBG13176</name>
    <name evidence="2" type="ORF">CBG_13176</name>
</gene>
<evidence type="ECO:0000313" key="2">
    <source>
        <dbReference type="EMBL" id="CAP32008.2"/>
    </source>
</evidence>
<dbReference type="GO" id="GO:0007186">
    <property type="term" value="P:G protein-coupled receptor signaling pathway"/>
    <property type="evidence" value="ECO:0000318"/>
    <property type="project" value="GO_Central"/>
</dbReference>
<dbReference type="Pfam" id="PF10326">
    <property type="entry name" value="7TM_GPCR_Str"/>
    <property type="match status" value="2"/>
</dbReference>
<dbReference type="PANTHER" id="PTHR22943">
    <property type="entry name" value="7-TRANSMEMBRANE DOMAIN RECEPTOR C.ELEGANS"/>
    <property type="match status" value="1"/>
</dbReference>
<feature type="transmembrane region" description="Helical" evidence="1">
    <location>
        <begin position="42"/>
        <end position="60"/>
    </location>
</feature>
<proteinExistence type="predicted"/>
<feature type="transmembrane region" description="Helical" evidence="1">
    <location>
        <begin position="108"/>
        <end position="130"/>
    </location>
</feature>
<keyword evidence="1" id="KW-1133">Transmembrane helix</keyword>
<dbReference type="SUPFAM" id="SSF81321">
    <property type="entry name" value="Family A G protein-coupled receptor-like"/>
    <property type="match status" value="1"/>
</dbReference>